<protein>
    <recommendedName>
        <fullName evidence="4">Inheritance of peroxisomes protein 1</fullName>
    </recommendedName>
</protein>
<evidence type="ECO:0000256" key="5">
    <source>
        <dbReference type="ARBA" id="ARBA00023136"/>
    </source>
</evidence>
<gene>
    <name evidence="7" type="ORF">F53441_3646</name>
</gene>
<feature type="compositionally biased region" description="Polar residues" evidence="6">
    <location>
        <begin position="479"/>
        <end position="488"/>
    </location>
</feature>
<keyword evidence="8" id="KW-1185">Reference proteome</keyword>
<dbReference type="Proteomes" id="UP000605986">
    <property type="component" value="Unassembled WGS sequence"/>
</dbReference>
<feature type="compositionally biased region" description="Low complexity" evidence="6">
    <location>
        <begin position="535"/>
        <end position="544"/>
    </location>
</feature>
<feature type="compositionally biased region" description="Basic and acidic residues" evidence="6">
    <location>
        <begin position="460"/>
        <end position="478"/>
    </location>
</feature>
<comment type="similarity">
    <text evidence="3">Belongs to the INP1 family.</text>
</comment>
<evidence type="ECO:0000256" key="4">
    <source>
        <dbReference type="ARBA" id="ARBA00021397"/>
    </source>
</evidence>
<comment type="subcellular location">
    <subcellularLocation>
        <location evidence="2">Peroxisome membrane</location>
        <topology evidence="2">Peripheral membrane protein</topology>
    </subcellularLocation>
</comment>
<dbReference type="GO" id="GO:0045033">
    <property type="term" value="P:peroxisome inheritance"/>
    <property type="evidence" value="ECO:0007669"/>
    <property type="project" value="InterPro"/>
</dbReference>
<feature type="region of interest" description="Disordered" evidence="6">
    <location>
        <begin position="315"/>
        <end position="557"/>
    </location>
</feature>
<feature type="compositionally biased region" description="Basic residues" evidence="6">
    <location>
        <begin position="670"/>
        <end position="684"/>
    </location>
</feature>
<dbReference type="EMBL" id="JAADJG010000143">
    <property type="protein sequence ID" value="KAF4453753.1"/>
    <property type="molecule type" value="Genomic_DNA"/>
</dbReference>
<evidence type="ECO:0000256" key="2">
    <source>
        <dbReference type="ARBA" id="ARBA00004421"/>
    </source>
</evidence>
<feature type="region of interest" description="Disordered" evidence="6">
    <location>
        <begin position="657"/>
        <end position="711"/>
    </location>
</feature>
<evidence type="ECO:0000256" key="6">
    <source>
        <dbReference type="SAM" id="MobiDB-lite"/>
    </source>
</evidence>
<feature type="compositionally biased region" description="Basic and acidic residues" evidence="6">
    <location>
        <begin position="400"/>
        <end position="409"/>
    </location>
</feature>
<evidence type="ECO:0000313" key="7">
    <source>
        <dbReference type="EMBL" id="KAF4453753.1"/>
    </source>
</evidence>
<feature type="compositionally biased region" description="Polar residues" evidence="6">
    <location>
        <begin position="410"/>
        <end position="420"/>
    </location>
</feature>
<dbReference type="OrthoDB" id="4097008at2759"/>
<feature type="compositionally biased region" description="Acidic residues" evidence="6">
    <location>
        <begin position="497"/>
        <end position="510"/>
    </location>
</feature>
<feature type="compositionally biased region" description="Basic and acidic residues" evidence="6">
    <location>
        <begin position="516"/>
        <end position="526"/>
    </location>
</feature>
<evidence type="ECO:0000256" key="1">
    <source>
        <dbReference type="ARBA" id="ARBA00003594"/>
    </source>
</evidence>
<dbReference type="GO" id="GO:0005780">
    <property type="term" value="C:extrinsic component of intraperoxisomal membrane"/>
    <property type="evidence" value="ECO:0007669"/>
    <property type="project" value="InterPro"/>
</dbReference>
<dbReference type="InterPro" id="IPR024758">
    <property type="entry name" value="Inp1"/>
</dbReference>
<dbReference type="Pfam" id="PF12634">
    <property type="entry name" value="Inp1"/>
    <property type="match status" value="1"/>
</dbReference>
<evidence type="ECO:0000256" key="3">
    <source>
        <dbReference type="ARBA" id="ARBA00010707"/>
    </source>
</evidence>
<proteinExistence type="inferred from homology"/>
<feature type="region of interest" description="Disordered" evidence="6">
    <location>
        <begin position="193"/>
        <end position="257"/>
    </location>
</feature>
<name>A0A8H4P1L2_9HYPO</name>
<reference evidence="7" key="1">
    <citation type="submission" date="2020-01" db="EMBL/GenBank/DDBJ databases">
        <title>Identification and distribution of gene clusters putatively required for synthesis of sphingolipid metabolism inhibitors in phylogenetically diverse species of the filamentous fungus Fusarium.</title>
        <authorList>
            <person name="Kim H.-S."/>
            <person name="Busman M."/>
            <person name="Brown D.W."/>
            <person name="Divon H."/>
            <person name="Uhlig S."/>
            <person name="Proctor R.H."/>
        </authorList>
    </citation>
    <scope>NUCLEOTIDE SEQUENCE</scope>
    <source>
        <strain evidence="7">NRRL 53441</strain>
    </source>
</reference>
<comment type="caution">
    <text evidence="7">The sequence shown here is derived from an EMBL/GenBank/DDBJ whole genome shotgun (WGS) entry which is preliminary data.</text>
</comment>
<comment type="function">
    <text evidence="1">Required for peroxisome inheritance.</text>
</comment>
<feature type="compositionally biased region" description="Basic and acidic residues" evidence="6">
    <location>
        <begin position="693"/>
        <end position="711"/>
    </location>
</feature>
<accession>A0A8H4P1L2</accession>
<organism evidence="7 8">
    <name type="scientific">Fusarium austroafricanum</name>
    <dbReference type="NCBI Taxonomy" id="2364996"/>
    <lineage>
        <taxon>Eukaryota</taxon>
        <taxon>Fungi</taxon>
        <taxon>Dikarya</taxon>
        <taxon>Ascomycota</taxon>
        <taxon>Pezizomycotina</taxon>
        <taxon>Sordariomycetes</taxon>
        <taxon>Hypocreomycetidae</taxon>
        <taxon>Hypocreales</taxon>
        <taxon>Nectriaceae</taxon>
        <taxon>Fusarium</taxon>
        <taxon>Fusarium concolor species complex</taxon>
    </lineage>
</organism>
<feature type="region of interest" description="Disordered" evidence="6">
    <location>
        <begin position="1"/>
        <end position="38"/>
    </location>
</feature>
<keyword evidence="5" id="KW-0472">Membrane</keyword>
<dbReference type="AlphaFoldDB" id="A0A8H4P1L2"/>
<feature type="compositionally biased region" description="Basic and acidic residues" evidence="6">
    <location>
        <begin position="426"/>
        <end position="435"/>
    </location>
</feature>
<evidence type="ECO:0000313" key="8">
    <source>
        <dbReference type="Proteomes" id="UP000605986"/>
    </source>
</evidence>
<sequence length="711" mass="78217">MDDSSDDLPSRRAPRRVSTTPLPPRESAETDTPDSDLVETLYSHPNVKIISFTATARAFARSPGGPAPSNVDPPGSLSWSSQLERTIAVGPFRIYRAPRSVAFLSCGSALQPILRKSQCWCIDEVNSRFVLQIRRPNYWRIEIPVDDPEDQQRAEELREVLDKILQFEKTECPFKRTFTVDLPEQVPVTILPWTPRSQPVTPSDEATPASSTDSRRSSFVGRASTPTPLRNRKSRDPRDISTSPLPKRPESAASNVVPSNISLYEEYGMDLDPLHPMGPGNTSKGPLEVVPERPTEVGSSDPFMFNVPDSYTSLDGSSVLSSSPTQDETSMYQLHEGSGNRGGGMKARLRRRTGNFTTRSATMPPHLMPTSSTSREPLPRSVSETLRKPSTHATGTSSSAEKKGKEDLRSSQSSQHQGPAQQPRLLRRDSEESFHSVESWHSSGAPLHPSPPTSQAESSVEARNELNDADRLSVDGSKRNISSQSRGSSPMPCAWESESDDDSETSDESESSAADSVRELKADTFPKIDPGPSTAAAAAAAAAAQRPFVPRHRATTSSISVRRRALSPLPPAANLFTPASTMERQPYRSRLETVKNLPMAIIAKTYEMILGPPSSLIRLILKVAAKIASGQWRGLVYGYGEDGEEIPVQWDYSEGEFSDWSDDEHDQHDRSHKSQGKRHSRHRSNAGDIATDNELRRRTSSSDDSRSWGVD</sequence>